<keyword evidence="1" id="KW-0175">Coiled coil</keyword>
<protein>
    <submittedName>
        <fullName evidence="2">10737_t:CDS:1</fullName>
    </submittedName>
</protein>
<evidence type="ECO:0000256" key="1">
    <source>
        <dbReference type="SAM" id="Coils"/>
    </source>
</evidence>
<dbReference type="Proteomes" id="UP001153678">
    <property type="component" value="Unassembled WGS sequence"/>
</dbReference>
<proteinExistence type="predicted"/>
<reference evidence="2" key="1">
    <citation type="submission" date="2022-08" db="EMBL/GenBank/DDBJ databases">
        <authorList>
            <person name="Kallberg Y."/>
            <person name="Tangrot J."/>
            <person name="Rosling A."/>
        </authorList>
    </citation>
    <scope>NUCLEOTIDE SEQUENCE</scope>
    <source>
        <strain evidence="2">Wild A</strain>
    </source>
</reference>
<comment type="caution">
    <text evidence="2">The sequence shown here is derived from an EMBL/GenBank/DDBJ whole genome shotgun (WGS) entry which is preliminary data.</text>
</comment>
<gene>
    <name evidence="2" type="ORF">FWILDA_LOCUS1388</name>
</gene>
<evidence type="ECO:0000313" key="2">
    <source>
        <dbReference type="EMBL" id="CAI2164088.1"/>
    </source>
</evidence>
<dbReference type="AlphaFoldDB" id="A0A9W4SBU6"/>
<organism evidence="2 3">
    <name type="scientific">Funneliformis geosporum</name>
    <dbReference type="NCBI Taxonomy" id="1117311"/>
    <lineage>
        <taxon>Eukaryota</taxon>
        <taxon>Fungi</taxon>
        <taxon>Fungi incertae sedis</taxon>
        <taxon>Mucoromycota</taxon>
        <taxon>Glomeromycotina</taxon>
        <taxon>Glomeromycetes</taxon>
        <taxon>Glomerales</taxon>
        <taxon>Glomeraceae</taxon>
        <taxon>Funneliformis</taxon>
    </lineage>
</organism>
<evidence type="ECO:0000313" key="3">
    <source>
        <dbReference type="Proteomes" id="UP001153678"/>
    </source>
</evidence>
<sequence length="387" mass="45829">MAEFLPIDLQKINQKAKGFDDIVNSKLKAFNIFKTLVDEWMANKKKFARVNIAYKKQLNGKVEQNIVEAEKNELRSKFKKEGKEYEEDIIETVGQIISTKCMRELKAEKPVNQVDLKWVRQLFENIDKMVITIVEIAEILFLIVSGVELRRDDIEKKKNPPPERPKTKQQYFYELNGLLGWELLTESEKEKFKEMIRKSSLESDWKKAIVQKALREIEAELNSRPKISEKDIIETERKRELLVIIKRVHQQKNQNNLDQLLEEAIQQIREELDEIKEAADVGEIELIRKINKLHSSNFYREKGSEIEAIKDQLQTLNPEQFQEFMEQLLNYQAKDNGLNDKTISRNDYQVLAYEKVRDKVDNLREQLNQKLDMEEPEEEQTSLPKWF</sequence>
<accession>A0A9W4SBU6</accession>
<keyword evidence="3" id="KW-1185">Reference proteome</keyword>
<dbReference type="EMBL" id="CAMKVN010000131">
    <property type="protein sequence ID" value="CAI2164088.1"/>
    <property type="molecule type" value="Genomic_DNA"/>
</dbReference>
<feature type="coiled-coil region" evidence="1">
    <location>
        <begin position="254"/>
        <end position="285"/>
    </location>
</feature>
<name>A0A9W4SBU6_9GLOM</name>